<name>A0ABX8EW54_9PSED</name>
<reference evidence="1 2" key="1">
    <citation type="submission" date="2021-05" db="EMBL/GenBank/DDBJ databases">
        <title>Complete genome of the cytokinin-producing biocontrol strain Pseudomonas fluorescens G20-18.</title>
        <authorList>
            <person name="Nielsen T.K."/>
            <person name="Mekureyaw M.F."/>
            <person name="Hansen L.H."/>
            <person name="Nicolaisen M.H."/>
            <person name="Roitsch T.G."/>
            <person name="Hennessy R.C."/>
        </authorList>
    </citation>
    <scope>NUCLEOTIDE SEQUENCE [LARGE SCALE GENOMIC DNA]</scope>
    <source>
        <strain evidence="1 2">G20-18</strain>
    </source>
</reference>
<dbReference type="EMBL" id="CP075566">
    <property type="protein sequence ID" value="QVW23949.1"/>
    <property type="molecule type" value="Genomic_DNA"/>
</dbReference>
<proteinExistence type="predicted"/>
<evidence type="ECO:0000313" key="2">
    <source>
        <dbReference type="Proteomes" id="UP000681155"/>
    </source>
</evidence>
<keyword evidence="2" id="KW-1185">Reference proteome</keyword>
<accession>A0ABX8EW54</accession>
<dbReference type="Proteomes" id="UP000681155">
    <property type="component" value="Chromosome"/>
</dbReference>
<gene>
    <name evidence="1" type="ORF">KJF94_29695</name>
</gene>
<organism evidence="1 2">
    <name type="scientific">Pseudomonas hormoni</name>
    <dbReference type="NCBI Taxonomy" id="3093767"/>
    <lineage>
        <taxon>Bacteria</taxon>
        <taxon>Pseudomonadati</taxon>
        <taxon>Pseudomonadota</taxon>
        <taxon>Gammaproteobacteria</taxon>
        <taxon>Pseudomonadales</taxon>
        <taxon>Pseudomonadaceae</taxon>
        <taxon>Pseudomonas</taxon>
    </lineage>
</organism>
<evidence type="ECO:0000313" key="1">
    <source>
        <dbReference type="EMBL" id="QVW23949.1"/>
    </source>
</evidence>
<dbReference type="RefSeq" id="WP_214380470.1">
    <property type="nucleotide sequence ID" value="NZ_CP075566.1"/>
</dbReference>
<sequence length="265" mass="29365">MNKMNEVELSAYFDQCLEACQAKLKLIGPKIQSRSAAAVQLPIDRDELNAAIMGSGIVGFLEGMTRRNKRIVKNTYAYADIASRLLFPNKVDKVARYEAFKKLMFAMGWTEYNSAFTYYKSTTSKLTMDNVALDIVYSAIGGAAGPAGAALKVVAEKTIEALKKQPDAVKLFERHAIEASGANFGVSVCKQDDEAEVTMAVGTVRYDTSANNTKVIFFDWNSSDVEIYRGKALFTIHEEDLRKEAAAIKFLDDLREAVFMEFSPV</sequence>
<protein>
    <submittedName>
        <fullName evidence="1">Uncharacterized protein</fullName>
    </submittedName>
</protein>